<sequence length="91" mass="9918">MSFSTPRPVTRRPRLRVLALGGLLALAAAGCRTCPVESCRVRKVHLHNGVSYRGVPAWMVWKKKNPEVGQQIKVAGPSGAKPLNNHAKPLK</sequence>
<dbReference type="PROSITE" id="PS51257">
    <property type="entry name" value="PROKAR_LIPOPROTEIN"/>
    <property type="match status" value="1"/>
</dbReference>
<keyword evidence="1" id="KW-0732">Signal</keyword>
<protein>
    <submittedName>
        <fullName evidence="2">Uncharacterized protein</fullName>
    </submittedName>
</protein>
<reference evidence="2 3" key="1">
    <citation type="submission" date="2020-05" db="EMBL/GenBank/DDBJ databases">
        <title>Genomic Encyclopedia of Type Strains, Phase IV (KMG-V): Genome sequencing to study the core and pangenomes of soil and plant-associated prokaryotes.</title>
        <authorList>
            <person name="Whitman W."/>
        </authorList>
    </citation>
    <scope>NUCLEOTIDE SEQUENCE [LARGE SCALE GENOMIC DNA]</scope>
    <source>
        <strain evidence="2 3">9A</strain>
    </source>
</reference>
<accession>A0ABX2FVY4</accession>
<name>A0ABX2FVY4_9BACT</name>
<proteinExistence type="predicted"/>
<dbReference type="EMBL" id="JABSNP010000027">
    <property type="protein sequence ID" value="NRT21176.1"/>
    <property type="molecule type" value="Genomic_DNA"/>
</dbReference>
<organism evidence="2 3">
    <name type="scientific">Hymenobacter caeli</name>
    <dbReference type="NCBI Taxonomy" id="2735894"/>
    <lineage>
        <taxon>Bacteria</taxon>
        <taxon>Pseudomonadati</taxon>
        <taxon>Bacteroidota</taxon>
        <taxon>Cytophagia</taxon>
        <taxon>Cytophagales</taxon>
        <taxon>Hymenobacteraceae</taxon>
        <taxon>Hymenobacter</taxon>
    </lineage>
</organism>
<feature type="chain" id="PRO_5046404027" evidence="1">
    <location>
        <begin position="28"/>
        <end position="91"/>
    </location>
</feature>
<evidence type="ECO:0000256" key="1">
    <source>
        <dbReference type="SAM" id="SignalP"/>
    </source>
</evidence>
<evidence type="ECO:0000313" key="2">
    <source>
        <dbReference type="EMBL" id="NRT21176.1"/>
    </source>
</evidence>
<gene>
    <name evidence="2" type="ORF">HNP98_004021</name>
</gene>
<evidence type="ECO:0000313" key="3">
    <source>
        <dbReference type="Proteomes" id="UP000779507"/>
    </source>
</evidence>
<dbReference type="RefSeq" id="WP_173811932.1">
    <property type="nucleotide sequence ID" value="NZ_JABSNP010000027.1"/>
</dbReference>
<feature type="signal peptide" evidence="1">
    <location>
        <begin position="1"/>
        <end position="27"/>
    </location>
</feature>
<dbReference type="Proteomes" id="UP000779507">
    <property type="component" value="Unassembled WGS sequence"/>
</dbReference>
<comment type="caution">
    <text evidence="2">The sequence shown here is derived from an EMBL/GenBank/DDBJ whole genome shotgun (WGS) entry which is preliminary data.</text>
</comment>
<keyword evidence="3" id="KW-1185">Reference proteome</keyword>